<evidence type="ECO:0000313" key="1">
    <source>
        <dbReference type="EMBL" id="EFB32700.1"/>
    </source>
</evidence>
<dbReference type="Proteomes" id="UP000004079">
    <property type="component" value="Unassembled WGS sequence"/>
</dbReference>
<protein>
    <submittedName>
        <fullName evidence="1">Uncharacterized protein</fullName>
    </submittedName>
</protein>
<dbReference type="RefSeq" id="WP_004372114.1">
    <property type="nucleotide sequence ID" value="NZ_GG703884.1"/>
</dbReference>
<accession>D1QPR0</accession>
<organism evidence="1 2">
    <name type="scientific">Segatella oris F0302</name>
    <dbReference type="NCBI Taxonomy" id="649760"/>
    <lineage>
        <taxon>Bacteria</taxon>
        <taxon>Pseudomonadati</taxon>
        <taxon>Bacteroidota</taxon>
        <taxon>Bacteroidia</taxon>
        <taxon>Bacteroidales</taxon>
        <taxon>Prevotellaceae</taxon>
        <taxon>Segatella</taxon>
    </lineage>
</organism>
<proteinExistence type="predicted"/>
<comment type="caution">
    <text evidence="1">The sequence shown here is derived from an EMBL/GenBank/DDBJ whole genome shotgun (WGS) entry which is preliminary data.</text>
</comment>
<sequence length="699" mass="79482">MKKRGSKKGGGYVTVTVSEPKFISLNWKDTNGKTARYIGKRHVVYAHVKLKGVRGIPIEARFCYRSMNGTEKLTEFAPLQIEQDGTAKVELSLTDSQAEEIKDMQTEKTFIYMELFSKQWIENLSLSEKTPIEYTDKEDITGIALYRNKDCKEVITDFIESGQTIYARVTTRGLDDSYITLLVCRHDMEKEEGANLYGGVYLVSGDTNSHGIAILEIQTDTTWLLGKQSETFDIFVLEGVSKEHIIIMKNGRNYIERNTTKLFQMSKDKGILLLSMPKQEVKRGQSKTMVQEVKEEKNNCICKKYDLIWGRKVDCAFRKKVVQIAKNIGLPQEKYEGANWLMAVMALETQKTFNPSKQNPFGYTGLIQFGNAAASRLGTKTSALKIMSAVNQLNYVEKYFSLKEFNGKLNTLTDLYLAVLYPTACGHGKEKNYIVLKDSAYINNPVFFKEKDEKDEKGKPKAKKDGKTYIWEIEEVIHQSYKEGVKWKEMQFNNCVCKSIDNDDTLCPICKKQHIDLRSKVAFQTQFSSIFGDKNKQNAACWRACKKMLSNAGLSNEAGGKTGLFQIVKEIQNANSNNQNIYLKIDLNVAKNAIMYLDKQLEIGNPVLAGVDHHYKYKYDPKKKTVLNEGTTDHFILIIGRLCKSGIIQYLFYDPGTSSDIKGGSDENILTLNQVDYSLRGTTKYNATKKYVVTQIRRN</sequence>
<dbReference type="STRING" id="649760.HMPREF0971_00953"/>
<evidence type="ECO:0000313" key="2">
    <source>
        <dbReference type="Proteomes" id="UP000004079"/>
    </source>
</evidence>
<dbReference type="HOGENOM" id="CLU_394250_0_0_10"/>
<dbReference type="AlphaFoldDB" id="D1QPR0"/>
<dbReference type="EMBL" id="ACUZ02000016">
    <property type="protein sequence ID" value="EFB32700.1"/>
    <property type="molecule type" value="Genomic_DNA"/>
</dbReference>
<gene>
    <name evidence="1" type="ORF">HMPREF0971_00953</name>
</gene>
<name>D1QPR0_9BACT</name>
<reference evidence="1 2" key="1">
    <citation type="submission" date="2009-11" db="EMBL/GenBank/DDBJ databases">
        <authorList>
            <person name="Weinstock G."/>
            <person name="Sodergren E."/>
            <person name="Clifton S."/>
            <person name="Fulton L."/>
            <person name="Fulton B."/>
            <person name="Courtney L."/>
            <person name="Fronick C."/>
            <person name="Harrison M."/>
            <person name="Strong C."/>
            <person name="Farmer C."/>
            <person name="Delahaunty K."/>
            <person name="Markovic C."/>
            <person name="Hall O."/>
            <person name="Minx P."/>
            <person name="Tomlinson C."/>
            <person name="Mitreva M."/>
            <person name="Nelson J."/>
            <person name="Hou S."/>
            <person name="Wollam A."/>
            <person name="Pepin K.H."/>
            <person name="Johnson M."/>
            <person name="Bhonagiri V."/>
            <person name="Nash W.E."/>
            <person name="Warren W."/>
            <person name="Chinwalla A."/>
            <person name="Mardis E.R."/>
            <person name="Wilson R.K."/>
        </authorList>
    </citation>
    <scope>NUCLEOTIDE SEQUENCE [LARGE SCALE GENOMIC DNA]</scope>
    <source>
        <strain evidence="1 2">F0302</strain>
    </source>
</reference>